<keyword evidence="3 6" id="KW-0812">Transmembrane</keyword>
<dbReference type="PANTHER" id="PTHR43507">
    <property type="entry name" value="NADH-UBIQUINONE OXIDOREDUCTASE CHAIN 4"/>
    <property type="match status" value="1"/>
</dbReference>
<dbReference type="AlphaFoldDB" id="A0AAJ1BBE3"/>
<dbReference type="Proteomes" id="UP001200537">
    <property type="component" value="Unassembled WGS sequence"/>
</dbReference>
<dbReference type="EMBL" id="JAKNHJ010000007">
    <property type="protein sequence ID" value="MCG4617794.1"/>
    <property type="molecule type" value="Genomic_DNA"/>
</dbReference>
<dbReference type="Pfam" id="PF00361">
    <property type="entry name" value="Proton_antipo_M"/>
    <property type="match status" value="1"/>
</dbReference>
<feature type="transmembrane region" description="Helical" evidence="7">
    <location>
        <begin position="268"/>
        <end position="291"/>
    </location>
</feature>
<evidence type="ECO:0000313" key="9">
    <source>
        <dbReference type="EMBL" id="MCG4617794.1"/>
    </source>
</evidence>
<feature type="transmembrane region" description="Helical" evidence="7">
    <location>
        <begin position="232"/>
        <end position="256"/>
    </location>
</feature>
<dbReference type="InterPro" id="IPR003918">
    <property type="entry name" value="NADH_UbQ_OxRdtase"/>
</dbReference>
<dbReference type="PANTHER" id="PTHR43507:SF1">
    <property type="entry name" value="NADH-UBIQUINONE OXIDOREDUCTASE CHAIN 4"/>
    <property type="match status" value="1"/>
</dbReference>
<feature type="transmembrane region" description="Helical" evidence="7">
    <location>
        <begin position="349"/>
        <end position="373"/>
    </location>
</feature>
<dbReference type="InterPro" id="IPR010227">
    <property type="entry name" value="NADH_Q_OxRdtase_chainM/4"/>
</dbReference>
<gene>
    <name evidence="9" type="ORF">L0M99_04710</name>
</gene>
<protein>
    <submittedName>
        <fullName evidence="9">NADH-quinone oxidoreductase subunit M</fullName>
    </submittedName>
</protein>
<dbReference type="GO" id="GO:0016020">
    <property type="term" value="C:membrane"/>
    <property type="evidence" value="ECO:0007669"/>
    <property type="project" value="UniProtKB-SubCell"/>
</dbReference>
<comment type="caution">
    <text evidence="9">The sequence shown here is derived from an EMBL/GenBank/DDBJ whole genome shotgun (WGS) entry which is preliminary data.</text>
</comment>
<feature type="transmembrane region" description="Helical" evidence="7">
    <location>
        <begin position="394"/>
        <end position="416"/>
    </location>
</feature>
<feature type="transmembrane region" description="Helical" evidence="7">
    <location>
        <begin position="325"/>
        <end position="343"/>
    </location>
</feature>
<dbReference type="GO" id="GO:0003954">
    <property type="term" value="F:NADH dehydrogenase activity"/>
    <property type="evidence" value="ECO:0007669"/>
    <property type="project" value="TreeGrafter"/>
</dbReference>
<dbReference type="GO" id="GO:0012505">
    <property type="term" value="C:endomembrane system"/>
    <property type="evidence" value="ECO:0007669"/>
    <property type="project" value="UniProtKB-SubCell"/>
</dbReference>
<dbReference type="GO" id="GO:0042773">
    <property type="term" value="P:ATP synthesis coupled electron transport"/>
    <property type="evidence" value="ECO:0007669"/>
    <property type="project" value="InterPro"/>
</dbReference>
<feature type="transmembrane region" description="Helical" evidence="7">
    <location>
        <begin position="42"/>
        <end position="61"/>
    </location>
</feature>
<keyword evidence="4 7" id="KW-1133">Transmembrane helix</keyword>
<comment type="similarity">
    <text evidence="2">Belongs to the complex I subunit 4 family.</text>
</comment>
<feature type="transmembrane region" description="Helical" evidence="7">
    <location>
        <begin position="297"/>
        <end position="318"/>
    </location>
</feature>
<sequence length="521" mass="55675">MEITVLNSTFPVLTLLVVLPALAALALWLIKPTRIAARQIGLAVSALVLLGTIYLALNFDYGKAAAYQFAETHSWIRALGVSWALGVNGLGLAMLVLSALLTLIVLIASAHDVEGENKPYDDAGYVGLTLATLAFMMLIFAARDVFVFYLAFEAMLVPMFFLVGRYGNGAKRKAAAMKFLLYSLAGGLVMLIGIVGIYVYSPLAAASNEQHARLYLIENLAGKLQASPGVEMALMISFFIAFAVKAPMVPVHTWLADTAENARPGTSALLVGILDKIGTFGMITLCLTIFPNASRRAALAFIILAVISVIWGSLTALAQKDLMRLISFTSVAHFGLMVLGIYVGNTVALAGAMVYMVAHGLSIAGMFLIGGFLTERGHSQDIEAYGGMQRVTPLIAGTFLISGLAAIALPGLSGFVPELMVLIGTFRLYQWVAVLCLVGVVAGAVYVLLPYQKIFTGKAPEHRKSIKDLDNRERWGVAAPLIVLMLVIGLHPQPLVDPMSQVADQVIVTQDVAFQVEGTGK</sequence>
<dbReference type="GO" id="GO:0048039">
    <property type="term" value="F:ubiquinone binding"/>
    <property type="evidence" value="ECO:0007669"/>
    <property type="project" value="TreeGrafter"/>
</dbReference>
<feature type="transmembrane region" description="Helical" evidence="7">
    <location>
        <begin position="81"/>
        <end position="110"/>
    </location>
</feature>
<dbReference type="GO" id="GO:0008137">
    <property type="term" value="F:NADH dehydrogenase (ubiquinone) activity"/>
    <property type="evidence" value="ECO:0007669"/>
    <property type="project" value="InterPro"/>
</dbReference>
<evidence type="ECO:0000256" key="4">
    <source>
        <dbReference type="ARBA" id="ARBA00022989"/>
    </source>
</evidence>
<organism evidence="9 10">
    <name type="scientific">Varibaculum cambriense</name>
    <dbReference type="NCBI Taxonomy" id="184870"/>
    <lineage>
        <taxon>Bacteria</taxon>
        <taxon>Bacillati</taxon>
        <taxon>Actinomycetota</taxon>
        <taxon>Actinomycetes</taxon>
        <taxon>Actinomycetales</taxon>
        <taxon>Actinomycetaceae</taxon>
        <taxon>Varibaculum</taxon>
    </lineage>
</organism>
<evidence type="ECO:0000259" key="8">
    <source>
        <dbReference type="Pfam" id="PF00361"/>
    </source>
</evidence>
<evidence type="ECO:0000256" key="1">
    <source>
        <dbReference type="ARBA" id="ARBA00004127"/>
    </source>
</evidence>
<feature type="transmembrane region" description="Helical" evidence="7">
    <location>
        <begin position="428"/>
        <end position="451"/>
    </location>
</feature>
<dbReference type="NCBIfam" id="TIGR01972">
    <property type="entry name" value="NDH_I_M"/>
    <property type="match status" value="1"/>
</dbReference>
<feature type="transmembrane region" description="Helical" evidence="7">
    <location>
        <begin position="122"/>
        <end position="140"/>
    </location>
</feature>
<dbReference type="RefSeq" id="WP_024059889.1">
    <property type="nucleotide sequence ID" value="NZ_JAGZVZ010000002.1"/>
</dbReference>
<dbReference type="PRINTS" id="PR01437">
    <property type="entry name" value="NUOXDRDTASE4"/>
</dbReference>
<keyword evidence="5 7" id="KW-0472">Membrane</keyword>
<evidence type="ECO:0000256" key="7">
    <source>
        <dbReference type="SAM" id="Phobius"/>
    </source>
</evidence>
<dbReference type="GO" id="GO:0015990">
    <property type="term" value="P:electron transport coupled proton transport"/>
    <property type="evidence" value="ECO:0007669"/>
    <property type="project" value="TreeGrafter"/>
</dbReference>
<feature type="transmembrane region" description="Helical" evidence="7">
    <location>
        <begin position="472"/>
        <end position="490"/>
    </location>
</feature>
<evidence type="ECO:0000256" key="2">
    <source>
        <dbReference type="ARBA" id="ARBA00009025"/>
    </source>
</evidence>
<feature type="domain" description="NADH:quinone oxidoreductase/Mrp antiporter transmembrane" evidence="8">
    <location>
        <begin position="142"/>
        <end position="439"/>
    </location>
</feature>
<comment type="subcellular location">
    <subcellularLocation>
        <location evidence="1">Endomembrane system</location>
        <topology evidence="1">Multi-pass membrane protein</topology>
    </subcellularLocation>
    <subcellularLocation>
        <location evidence="6">Membrane</location>
        <topology evidence="6">Multi-pass membrane protein</topology>
    </subcellularLocation>
</comment>
<proteinExistence type="inferred from homology"/>
<accession>A0AAJ1BBE3</accession>
<evidence type="ECO:0000313" key="10">
    <source>
        <dbReference type="Proteomes" id="UP001200537"/>
    </source>
</evidence>
<feature type="transmembrane region" description="Helical" evidence="7">
    <location>
        <begin position="179"/>
        <end position="200"/>
    </location>
</feature>
<dbReference type="InterPro" id="IPR001750">
    <property type="entry name" value="ND/Mrp_TM"/>
</dbReference>
<evidence type="ECO:0000256" key="3">
    <source>
        <dbReference type="ARBA" id="ARBA00022692"/>
    </source>
</evidence>
<feature type="transmembrane region" description="Helical" evidence="7">
    <location>
        <begin position="12"/>
        <end position="30"/>
    </location>
</feature>
<evidence type="ECO:0000256" key="6">
    <source>
        <dbReference type="RuleBase" id="RU000320"/>
    </source>
</evidence>
<reference evidence="9" key="1">
    <citation type="submission" date="2022-01" db="EMBL/GenBank/DDBJ databases">
        <title>Collection of gut derived symbiotic bacterial strains cultured from healthy donors.</title>
        <authorList>
            <person name="Lin H."/>
            <person name="Kohout C."/>
            <person name="Waligurski E."/>
            <person name="Pamer E.G."/>
        </authorList>
    </citation>
    <scope>NUCLEOTIDE SEQUENCE</scope>
    <source>
        <strain evidence="9">DFI.7.46</strain>
    </source>
</reference>
<feature type="transmembrane region" description="Helical" evidence="7">
    <location>
        <begin position="146"/>
        <end position="167"/>
    </location>
</feature>
<name>A0AAJ1BBE3_9ACTO</name>
<evidence type="ECO:0000256" key="5">
    <source>
        <dbReference type="ARBA" id="ARBA00023136"/>
    </source>
</evidence>